<dbReference type="EMBL" id="CP013070">
    <property type="protein sequence ID" value="APL95068.1"/>
    <property type="molecule type" value="Genomic_DNA"/>
</dbReference>
<evidence type="ECO:0000313" key="5">
    <source>
        <dbReference type="EMBL" id="APL95068.1"/>
    </source>
</evidence>
<dbReference type="KEGG" id="sinb:SIDU_11430"/>
<evidence type="ECO:0000259" key="4">
    <source>
        <dbReference type="PROSITE" id="PS50977"/>
    </source>
</evidence>
<dbReference type="Pfam" id="PF00440">
    <property type="entry name" value="TetR_N"/>
    <property type="match status" value="1"/>
</dbReference>
<evidence type="ECO:0000256" key="2">
    <source>
        <dbReference type="PROSITE-ProRule" id="PRU00335"/>
    </source>
</evidence>
<sequence length="203" mass="21987">MEAGQQLLMSEGIAGMRLTKLTKRLKVSTGSFYHHFSDMDDYLGALADYFNVAQVQGLVAELAAESPDPMVRIRHLASRSLKSSLFALDRAMRVWSASDPRAASSVKQAEKIVLDFIADAFEHIGFGRKEARTRARILLTAAITPLLSSTKEEEKLFREEVLAVLLESEPGGSRQAAPKSGSPPRQGARGGKRSTAKNSAAAA</sequence>
<gene>
    <name evidence="5" type="ORF">SIDU_11430</name>
</gene>
<dbReference type="AlphaFoldDB" id="A0A1L5BQI9"/>
<dbReference type="InterPro" id="IPR009057">
    <property type="entry name" value="Homeodomain-like_sf"/>
</dbReference>
<dbReference type="PROSITE" id="PS50977">
    <property type="entry name" value="HTH_TETR_2"/>
    <property type="match status" value="1"/>
</dbReference>
<accession>A0A1L5BQI9</accession>
<dbReference type="Proteomes" id="UP000004550">
    <property type="component" value="Chromosome"/>
</dbReference>
<dbReference type="Gene3D" id="1.10.357.10">
    <property type="entry name" value="Tetracycline Repressor, domain 2"/>
    <property type="match status" value="1"/>
</dbReference>
<keyword evidence="1 2" id="KW-0238">DNA-binding</keyword>
<feature type="DNA-binding region" description="H-T-H motif" evidence="2">
    <location>
        <begin position="17"/>
        <end position="36"/>
    </location>
</feature>
<evidence type="ECO:0000256" key="1">
    <source>
        <dbReference type="ARBA" id="ARBA00023125"/>
    </source>
</evidence>
<dbReference type="SUPFAM" id="SSF46689">
    <property type="entry name" value="Homeodomain-like"/>
    <property type="match status" value="1"/>
</dbReference>
<dbReference type="GO" id="GO:0003677">
    <property type="term" value="F:DNA binding"/>
    <property type="evidence" value="ECO:0007669"/>
    <property type="project" value="UniProtKB-UniRule"/>
</dbReference>
<evidence type="ECO:0000256" key="3">
    <source>
        <dbReference type="SAM" id="MobiDB-lite"/>
    </source>
</evidence>
<proteinExistence type="predicted"/>
<organism evidence="5 6">
    <name type="scientific">Sphingobium indicum (strain DSM 16412 / CCM 7286 / MTCC 6364 / B90A)</name>
    <dbReference type="NCBI Taxonomy" id="861109"/>
    <lineage>
        <taxon>Bacteria</taxon>
        <taxon>Pseudomonadati</taxon>
        <taxon>Pseudomonadota</taxon>
        <taxon>Alphaproteobacteria</taxon>
        <taxon>Sphingomonadales</taxon>
        <taxon>Sphingomonadaceae</taxon>
        <taxon>Sphingobium</taxon>
    </lineage>
</organism>
<evidence type="ECO:0000313" key="6">
    <source>
        <dbReference type="Proteomes" id="UP000004550"/>
    </source>
</evidence>
<feature type="region of interest" description="Disordered" evidence="3">
    <location>
        <begin position="168"/>
        <end position="203"/>
    </location>
</feature>
<feature type="domain" description="HTH tetR-type" evidence="4">
    <location>
        <begin position="1"/>
        <end position="54"/>
    </location>
</feature>
<dbReference type="InterPro" id="IPR001647">
    <property type="entry name" value="HTH_TetR"/>
</dbReference>
<reference evidence="5 6" key="1">
    <citation type="journal article" date="2012" name="J. Bacteriol.">
        <title>Genome sequence of Sphingobium indicum B90A, a hexachlorocyclohexane-degrading bacterium.</title>
        <authorList>
            <person name="Anand S."/>
            <person name="Sangwan N."/>
            <person name="Lata P."/>
            <person name="Kaur J."/>
            <person name="Dua A."/>
            <person name="Singh A.K."/>
            <person name="Verma M."/>
            <person name="Kaur J."/>
            <person name="Khurana J.P."/>
            <person name="Khurana P."/>
            <person name="Mathur S."/>
            <person name="Lal R."/>
        </authorList>
    </citation>
    <scope>NUCLEOTIDE SEQUENCE [LARGE SCALE GENOMIC DNA]</scope>
    <source>
        <strain evidence="6">DSM 16412 / CCM 7286 / MTCC 6364 / B90A</strain>
    </source>
</reference>
<protein>
    <submittedName>
        <fullName evidence="5">TetR family transcriptional regulator</fullName>
    </submittedName>
</protein>
<name>A0A1L5BQI9_SPHIB</name>